<evidence type="ECO:0000313" key="2">
    <source>
        <dbReference type="Proteomes" id="UP001065298"/>
    </source>
</evidence>
<gene>
    <name evidence="1" type="ORF">NCS57_00705600</name>
</gene>
<proteinExistence type="predicted"/>
<organism evidence="1 2">
    <name type="scientific">Fusarium keratoplasticum</name>
    <dbReference type="NCBI Taxonomy" id="1328300"/>
    <lineage>
        <taxon>Eukaryota</taxon>
        <taxon>Fungi</taxon>
        <taxon>Dikarya</taxon>
        <taxon>Ascomycota</taxon>
        <taxon>Pezizomycotina</taxon>
        <taxon>Sordariomycetes</taxon>
        <taxon>Hypocreomycetidae</taxon>
        <taxon>Hypocreales</taxon>
        <taxon>Nectriaceae</taxon>
        <taxon>Fusarium</taxon>
        <taxon>Fusarium solani species complex</taxon>
    </lineage>
</organism>
<protein>
    <submittedName>
        <fullName evidence="1">Uncharacterized protein</fullName>
    </submittedName>
</protein>
<reference evidence="1" key="1">
    <citation type="submission" date="2022-06" db="EMBL/GenBank/DDBJ databases">
        <title>Fusarium solani species complex genomes reveal bases of compartmentalisation and animal pathogenesis.</title>
        <authorList>
            <person name="Tsai I.J."/>
        </authorList>
    </citation>
    <scope>NUCLEOTIDE SEQUENCE</scope>
    <source>
        <strain evidence="1">Fu6.1</strain>
    </source>
</reference>
<evidence type="ECO:0000313" key="1">
    <source>
        <dbReference type="EMBL" id="KAI8668924.1"/>
    </source>
</evidence>
<name>A0ACC0QVZ5_9HYPO</name>
<accession>A0ACC0QVZ5</accession>
<sequence length="294" mass="31601">MAKARYAELISREAPAPTAMAKIDTRRLFARQEDDLCGLYTQSDKGITPSLWQVRFSNKIAGTVLSFLCGKDTRCETTGAFFGCSESIYTTCYAATDKPPATRDERGAYCTGSVYSHCWTGIKEIDGEDITAYRCDSTVVDDPISVMMTIESEVTQTKTNDDGSPTVIVTTLPPVTATVSVTGQPASGNSDGGSETPIGAIVGGVVGGVALIALIAFGLWFIRFQKRKAAADNAKYNAQSPFGHPSMMQQAMYEHPYPGNQANPAPIYHQLPADDSDRPKPKTPPPVELPNNSV</sequence>
<dbReference type="Proteomes" id="UP001065298">
    <property type="component" value="Chromosome 5"/>
</dbReference>
<comment type="caution">
    <text evidence="1">The sequence shown here is derived from an EMBL/GenBank/DDBJ whole genome shotgun (WGS) entry which is preliminary data.</text>
</comment>
<keyword evidence="2" id="KW-1185">Reference proteome</keyword>
<dbReference type="EMBL" id="CM046507">
    <property type="protein sequence ID" value="KAI8668924.1"/>
    <property type="molecule type" value="Genomic_DNA"/>
</dbReference>